<dbReference type="SUPFAM" id="SSF56235">
    <property type="entry name" value="N-terminal nucleophile aminohydrolases (Ntn hydrolases)"/>
    <property type="match status" value="1"/>
</dbReference>
<gene>
    <name evidence="1" type="ORF">ACFS2C_06145</name>
</gene>
<dbReference type="Proteomes" id="UP001597478">
    <property type="component" value="Unassembled WGS sequence"/>
</dbReference>
<dbReference type="EMBL" id="JBHUOF010000007">
    <property type="protein sequence ID" value="MFD2798969.1"/>
    <property type="molecule type" value="Genomic_DNA"/>
</dbReference>
<dbReference type="PANTHER" id="PTHR39328:SF1">
    <property type="entry name" value="BLL2871 PROTEIN"/>
    <property type="match status" value="1"/>
</dbReference>
<name>A0ABW5W4U1_9PSEU</name>
<organism evidence="1 2">
    <name type="scientific">Prauserella oleivorans</name>
    <dbReference type="NCBI Taxonomy" id="1478153"/>
    <lineage>
        <taxon>Bacteria</taxon>
        <taxon>Bacillati</taxon>
        <taxon>Actinomycetota</taxon>
        <taxon>Actinomycetes</taxon>
        <taxon>Pseudonocardiales</taxon>
        <taxon>Pseudonocardiaceae</taxon>
        <taxon>Prauserella</taxon>
    </lineage>
</organism>
<proteinExistence type="predicted"/>
<reference evidence="2" key="1">
    <citation type="journal article" date="2019" name="Int. J. Syst. Evol. Microbiol.">
        <title>The Global Catalogue of Microorganisms (GCM) 10K type strain sequencing project: providing services to taxonomists for standard genome sequencing and annotation.</title>
        <authorList>
            <consortium name="The Broad Institute Genomics Platform"/>
            <consortium name="The Broad Institute Genome Sequencing Center for Infectious Disease"/>
            <person name="Wu L."/>
            <person name="Ma J."/>
        </authorList>
    </citation>
    <scope>NUCLEOTIDE SEQUENCE [LARGE SCALE GENOMIC DNA]</scope>
    <source>
        <strain evidence="2">IBRC-M 10906</strain>
    </source>
</reference>
<sequence>MTFSLAARDPATGAFGIVVSSSSPAVAARCAHVRAGVGAVASQNVTNPVLGTVGLDALAGGASADQAVEAMVAADSYPDYRQLTAVSATGETAAHSGARTLGTHTAVFGDGAVVAGNLLKSEEVAAVMLDGYLTSSAEAFEARLLDGFAAAVRAGGEEGPVRSAGVVVAEDVAWNVTDLRVDDSDDPVADLRRLWELWAPQKADYRIRGLDPTLAPSYGVPGDL</sequence>
<accession>A0ABW5W4U1</accession>
<comment type="caution">
    <text evidence="1">The sequence shown here is derived from an EMBL/GenBank/DDBJ whole genome shotgun (WGS) entry which is preliminary data.</text>
</comment>
<protein>
    <submittedName>
        <fullName evidence="1">DUF1028 domain-containing protein</fullName>
    </submittedName>
</protein>
<evidence type="ECO:0000313" key="1">
    <source>
        <dbReference type="EMBL" id="MFD2798969.1"/>
    </source>
</evidence>
<dbReference type="InterPro" id="IPR029055">
    <property type="entry name" value="Ntn_hydrolases_N"/>
</dbReference>
<dbReference type="Gene3D" id="3.60.20.10">
    <property type="entry name" value="Glutamine Phosphoribosylpyrophosphate, subunit 1, domain 1"/>
    <property type="match status" value="1"/>
</dbReference>
<dbReference type="PANTHER" id="PTHR39328">
    <property type="entry name" value="BLL2871 PROTEIN"/>
    <property type="match status" value="1"/>
</dbReference>
<dbReference type="RefSeq" id="WP_377386811.1">
    <property type="nucleotide sequence ID" value="NZ_JBHSAN010000006.1"/>
</dbReference>
<keyword evidence="2" id="KW-1185">Reference proteome</keyword>
<dbReference type="InterPro" id="IPR010430">
    <property type="entry name" value="DUF1028"/>
</dbReference>
<evidence type="ECO:0000313" key="2">
    <source>
        <dbReference type="Proteomes" id="UP001597478"/>
    </source>
</evidence>
<dbReference type="Pfam" id="PF06267">
    <property type="entry name" value="DUF1028"/>
    <property type="match status" value="1"/>
</dbReference>